<keyword evidence="1" id="KW-1133">Transmembrane helix</keyword>
<proteinExistence type="predicted"/>
<accession>A0ABU4KAC3</accession>
<feature type="transmembrane region" description="Helical" evidence="1">
    <location>
        <begin position="35"/>
        <end position="59"/>
    </location>
</feature>
<organism evidence="2 3">
    <name type="scientific">Streptomyces roseolus</name>
    <dbReference type="NCBI Taxonomy" id="67358"/>
    <lineage>
        <taxon>Bacteria</taxon>
        <taxon>Bacillati</taxon>
        <taxon>Actinomycetota</taxon>
        <taxon>Actinomycetes</taxon>
        <taxon>Kitasatosporales</taxon>
        <taxon>Streptomycetaceae</taxon>
        <taxon>Streptomyces</taxon>
    </lineage>
</organism>
<comment type="caution">
    <text evidence="2">The sequence shown here is derived from an EMBL/GenBank/DDBJ whole genome shotgun (WGS) entry which is preliminary data.</text>
</comment>
<protein>
    <submittedName>
        <fullName evidence="2">Uncharacterized protein</fullName>
    </submittedName>
</protein>
<name>A0ABU4KAC3_9ACTN</name>
<evidence type="ECO:0000256" key="1">
    <source>
        <dbReference type="SAM" id="Phobius"/>
    </source>
</evidence>
<reference evidence="2 3" key="1">
    <citation type="submission" date="2023-10" db="EMBL/GenBank/DDBJ databases">
        <authorList>
            <person name="Wang X.X."/>
        </authorList>
    </citation>
    <scope>NUCLEOTIDE SEQUENCE [LARGE SCALE GENOMIC DNA]</scope>
    <source>
        <strain evidence="2 3">NBRC 12816</strain>
    </source>
</reference>
<dbReference type="Proteomes" id="UP001278571">
    <property type="component" value="Unassembled WGS sequence"/>
</dbReference>
<sequence>MALVGEADASGLSVAFSTALATDHRRLVRIMHERIVTDLSALGTSIVPVVGIGVALASVDGSDGPTLVDRA</sequence>
<evidence type="ECO:0000313" key="2">
    <source>
        <dbReference type="EMBL" id="MDX2294708.1"/>
    </source>
</evidence>
<keyword evidence="1" id="KW-0812">Transmembrane</keyword>
<evidence type="ECO:0000313" key="3">
    <source>
        <dbReference type="Proteomes" id="UP001278571"/>
    </source>
</evidence>
<keyword evidence="1" id="KW-0472">Membrane</keyword>
<dbReference type="RefSeq" id="WP_319011002.1">
    <property type="nucleotide sequence ID" value="NZ_JAWJZF010000403.1"/>
</dbReference>
<dbReference type="EMBL" id="JAWJZF010000403">
    <property type="protein sequence ID" value="MDX2294708.1"/>
    <property type="molecule type" value="Genomic_DNA"/>
</dbReference>
<feature type="non-terminal residue" evidence="2">
    <location>
        <position position="71"/>
    </location>
</feature>
<gene>
    <name evidence="2" type="ORF">R2363_21320</name>
</gene>
<keyword evidence="3" id="KW-1185">Reference proteome</keyword>